<evidence type="ECO:0000313" key="2">
    <source>
        <dbReference type="Proteomes" id="UP000813444"/>
    </source>
</evidence>
<dbReference type="OrthoDB" id="5343383at2759"/>
<dbReference type="AlphaFoldDB" id="A0A8K0ST64"/>
<accession>A0A8K0ST64</accession>
<protein>
    <submittedName>
        <fullName evidence="1">Uncharacterized protein</fullName>
    </submittedName>
</protein>
<name>A0A8K0ST64_9HYPO</name>
<gene>
    <name evidence="1" type="ORF">B0I35DRAFT_261759</name>
</gene>
<evidence type="ECO:0000313" key="1">
    <source>
        <dbReference type="EMBL" id="KAH7316714.1"/>
    </source>
</evidence>
<organism evidence="1 2">
    <name type="scientific">Stachybotrys elegans</name>
    <dbReference type="NCBI Taxonomy" id="80388"/>
    <lineage>
        <taxon>Eukaryota</taxon>
        <taxon>Fungi</taxon>
        <taxon>Dikarya</taxon>
        <taxon>Ascomycota</taxon>
        <taxon>Pezizomycotina</taxon>
        <taxon>Sordariomycetes</taxon>
        <taxon>Hypocreomycetidae</taxon>
        <taxon>Hypocreales</taxon>
        <taxon>Stachybotryaceae</taxon>
        <taxon>Stachybotrys</taxon>
    </lineage>
</organism>
<reference evidence="1" key="1">
    <citation type="journal article" date="2021" name="Nat. Commun.">
        <title>Genetic determinants of endophytism in the Arabidopsis root mycobiome.</title>
        <authorList>
            <person name="Mesny F."/>
            <person name="Miyauchi S."/>
            <person name="Thiergart T."/>
            <person name="Pickel B."/>
            <person name="Atanasova L."/>
            <person name="Karlsson M."/>
            <person name="Huettel B."/>
            <person name="Barry K.W."/>
            <person name="Haridas S."/>
            <person name="Chen C."/>
            <person name="Bauer D."/>
            <person name="Andreopoulos W."/>
            <person name="Pangilinan J."/>
            <person name="LaButti K."/>
            <person name="Riley R."/>
            <person name="Lipzen A."/>
            <person name="Clum A."/>
            <person name="Drula E."/>
            <person name="Henrissat B."/>
            <person name="Kohler A."/>
            <person name="Grigoriev I.V."/>
            <person name="Martin F.M."/>
            <person name="Hacquard S."/>
        </authorList>
    </citation>
    <scope>NUCLEOTIDE SEQUENCE</scope>
    <source>
        <strain evidence="1">MPI-CAGE-CH-0235</strain>
    </source>
</reference>
<dbReference type="EMBL" id="JAGPNK010000008">
    <property type="protein sequence ID" value="KAH7316714.1"/>
    <property type="molecule type" value="Genomic_DNA"/>
</dbReference>
<keyword evidence="2" id="KW-1185">Reference proteome</keyword>
<comment type="caution">
    <text evidence="1">The sequence shown here is derived from an EMBL/GenBank/DDBJ whole genome shotgun (WGS) entry which is preliminary data.</text>
</comment>
<sequence>MFSGFSQNSAHDRYTAKDLAGIILDFYKFLTTLHYKEADLKIPPPGGWPDFPPACYSELKSPKVIELMKHMLYFSHAWTAIHYKSGLIDYLSMNPKWFTELDWREEDEEFIDSEGDPFDPRDVLFLAWGHESGGRDLVLDVRGGEIIEISIRMDTKDGEDINSYLENLKDEFRSFKLIPRTGCITYEAHDVEETEEEITEDDVAAQESEFGTDLDWQYVRQVYRQHGWPDAFRQEEAEAAIDRLEERIFDTRGGWETDDPYSD</sequence>
<proteinExistence type="predicted"/>
<dbReference type="Proteomes" id="UP000813444">
    <property type="component" value="Unassembled WGS sequence"/>
</dbReference>